<dbReference type="PROSITE" id="PS50826">
    <property type="entry name" value="RUN"/>
    <property type="match status" value="1"/>
</dbReference>
<feature type="compositionally biased region" description="Low complexity" evidence="2">
    <location>
        <begin position="1314"/>
        <end position="1327"/>
    </location>
</feature>
<feature type="compositionally biased region" description="Low complexity" evidence="2">
    <location>
        <begin position="3206"/>
        <end position="3233"/>
    </location>
</feature>
<feature type="region of interest" description="Disordered" evidence="2">
    <location>
        <begin position="2669"/>
        <end position="2716"/>
    </location>
</feature>
<name>A0A433TI51_ELYCH</name>
<feature type="region of interest" description="Disordered" evidence="2">
    <location>
        <begin position="1066"/>
        <end position="1099"/>
    </location>
</feature>
<feature type="compositionally biased region" description="Acidic residues" evidence="2">
    <location>
        <begin position="1791"/>
        <end position="1800"/>
    </location>
</feature>
<feature type="compositionally biased region" description="Basic residues" evidence="2">
    <location>
        <begin position="367"/>
        <end position="378"/>
    </location>
</feature>
<feature type="compositionally biased region" description="Polar residues" evidence="2">
    <location>
        <begin position="2673"/>
        <end position="2696"/>
    </location>
</feature>
<feature type="compositionally biased region" description="Basic and acidic residues" evidence="2">
    <location>
        <begin position="1779"/>
        <end position="1790"/>
    </location>
</feature>
<accession>A0A433TI51</accession>
<feature type="domain" description="RUN" evidence="3">
    <location>
        <begin position="2378"/>
        <end position="2532"/>
    </location>
</feature>
<dbReference type="PANTHER" id="PTHR15591:SF13">
    <property type="entry name" value="RUN DOMAIN-CONTAINING PROTEIN"/>
    <property type="match status" value="1"/>
</dbReference>
<keyword evidence="1" id="KW-0175">Coiled coil</keyword>
<feature type="compositionally biased region" description="Low complexity" evidence="2">
    <location>
        <begin position="1432"/>
        <end position="1445"/>
    </location>
</feature>
<feature type="compositionally biased region" description="Polar residues" evidence="2">
    <location>
        <begin position="2813"/>
        <end position="2823"/>
    </location>
</feature>
<feature type="compositionally biased region" description="Polar residues" evidence="2">
    <location>
        <begin position="1504"/>
        <end position="1516"/>
    </location>
</feature>
<dbReference type="Pfam" id="PF02759">
    <property type="entry name" value="RUN"/>
    <property type="match status" value="1"/>
</dbReference>
<feature type="region of interest" description="Disordered" evidence="2">
    <location>
        <begin position="2800"/>
        <end position="2830"/>
    </location>
</feature>
<feature type="compositionally biased region" description="Low complexity" evidence="2">
    <location>
        <begin position="2200"/>
        <end position="2241"/>
    </location>
</feature>
<feature type="compositionally biased region" description="Low complexity" evidence="2">
    <location>
        <begin position="697"/>
        <end position="709"/>
    </location>
</feature>
<dbReference type="STRING" id="188477.A0A433TI51"/>
<evidence type="ECO:0000259" key="3">
    <source>
        <dbReference type="PROSITE" id="PS50826"/>
    </source>
</evidence>
<feature type="compositionally biased region" description="Basic residues" evidence="2">
    <location>
        <begin position="2185"/>
        <end position="2194"/>
    </location>
</feature>
<feature type="compositionally biased region" description="Basic and acidic residues" evidence="2">
    <location>
        <begin position="2697"/>
        <end position="2714"/>
    </location>
</feature>
<feature type="compositionally biased region" description="Polar residues" evidence="2">
    <location>
        <begin position="2017"/>
        <end position="2036"/>
    </location>
</feature>
<dbReference type="OrthoDB" id="9884296at2759"/>
<feature type="compositionally biased region" description="Low complexity" evidence="2">
    <location>
        <begin position="3096"/>
        <end position="3126"/>
    </location>
</feature>
<protein>
    <recommendedName>
        <fullName evidence="3">RUN domain-containing protein</fullName>
    </recommendedName>
</protein>
<gene>
    <name evidence="4" type="ORF">EGW08_010987</name>
</gene>
<feature type="compositionally biased region" description="Polar residues" evidence="2">
    <location>
        <begin position="1380"/>
        <end position="1412"/>
    </location>
</feature>
<dbReference type="GO" id="GO:0031410">
    <property type="term" value="C:cytoplasmic vesicle"/>
    <property type="evidence" value="ECO:0007669"/>
    <property type="project" value="TreeGrafter"/>
</dbReference>
<dbReference type="InterPro" id="IPR037213">
    <property type="entry name" value="Run_dom_sf"/>
</dbReference>
<feature type="region of interest" description="Disordered" evidence="2">
    <location>
        <begin position="1902"/>
        <end position="1932"/>
    </location>
</feature>
<feature type="compositionally biased region" description="Low complexity" evidence="2">
    <location>
        <begin position="293"/>
        <end position="306"/>
    </location>
</feature>
<feature type="compositionally biased region" description="Polar residues" evidence="2">
    <location>
        <begin position="420"/>
        <end position="432"/>
    </location>
</feature>
<feature type="compositionally biased region" description="Polar residues" evidence="2">
    <location>
        <begin position="3029"/>
        <end position="3044"/>
    </location>
</feature>
<feature type="region of interest" description="Disordered" evidence="2">
    <location>
        <begin position="2017"/>
        <end position="2053"/>
    </location>
</feature>
<feature type="region of interest" description="Disordered" evidence="2">
    <location>
        <begin position="2954"/>
        <end position="3058"/>
    </location>
</feature>
<feature type="region of interest" description="Disordered" evidence="2">
    <location>
        <begin position="2626"/>
        <end position="2647"/>
    </location>
</feature>
<keyword evidence="5" id="KW-1185">Reference proteome</keyword>
<evidence type="ECO:0000313" key="5">
    <source>
        <dbReference type="Proteomes" id="UP000271974"/>
    </source>
</evidence>
<feature type="compositionally biased region" description="Basic and acidic residues" evidence="2">
    <location>
        <begin position="1606"/>
        <end position="1620"/>
    </location>
</feature>
<feature type="coiled-coil region" evidence="1">
    <location>
        <begin position="983"/>
        <end position="1010"/>
    </location>
</feature>
<evidence type="ECO:0000313" key="4">
    <source>
        <dbReference type="EMBL" id="RUS81245.1"/>
    </source>
</evidence>
<organism evidence="4 5">
    <name type="scientific">Elysia chlorotica</name>
    <name type="common">Eastern emerald elysia</name>
    <name type="synonym">Sea slug</name>
    <dbReference type="NCBI Taxonomy" id="188477"/>
    <lineage>
        <taxon>Eukaryota</taxon>
        <taxon>Metazoa</taxon>
        <taxon>Spiralia</taxon>
        <taxon>Lophotrochozoa</taxon>
        <taxon>Mollusca</taxon>
        <taxon>Gastropoda</taxon>
        <taxon>Heterobranchia</taxon>
        <taxon>Euthyneura</taxon>
        <taxon>Panpulmonata</taxon>
        <taxon>Sacoglossa</taxon>
        <taxon>Placobranchoidea</taxon>
        <taxon>Plakobranchidae</taxon>
        <taxon>Elysia</taxon>
    </lineage>
</organism>
<evidence type="ECO:0000256" key="2">
    <source>
        <dbReference type="SAM" id="MobiDB-lite"/>
    </source>
</evidence>
<feature type="compositionally biased region" description="Polar residues" evidence="2">
    <location>
        <begin position="1691"/>
        <end position="1717"/>
    </location>
</feature>
<feature type="compositionally biased region" description="Low complexity" evidence="2">
    <location>
        <begin position="1902"/>
        <end position="1911"/>
    </location>
</feature>
<feature type="region of interest" description="Disordered" evidence="2">
    <location>
        <begin position="695"/>
        <end position="756"/>
    </location>
</feature>
<feature type="region of interest" description="Disordered" evidence="2">
    <location>
        <begin position="3071"/>
        <end position="3265"/>
    </location>
</feature>
<feature type="compositionally biased region" description="Basic and acidic residues" evidence="2">
    <location>
        <begin position="2977"/>
        <end position="3026"/>
    </location>
</feature>
<dbReference type="InterPro" id="IPR036028">
    <property type="entry name" value="SH3-like_dom_sf"/>
</dbReference>
<feature type="compositionally biased region" description="Polar residues" evidence="2">
    <location>
        <begin position="146"/>
        <end position="169"/>
    </location>
</feature>
<dbReference type="SUPFAM" id="SSF50044">
    <property type="entry name" value="SH3-domain"/>
    <property type="match status" value="1"/>
</dbReference>
<feature type="compositionally biased region" description="Basic residues" evidence="2">
    <location>
        <begin position="248"/>
        <end position="263"/>
    </location>
</feature>
<dbReference type="CDD" id="cd17685">
    <property type="entry name" value="RUN_RUSC"/>
    <property type="match status" value="1"/>
</dbReference>
<comment type="caution">
    <text evidence="4">The sequence shown here is derived from an EMBL/GenBank/DDBJ whole genome shotgun (WGS) entry which is preliminary data.</text>
</comment>
<feature type="region of interest" description="Disordered" evidence="2">
    <location>
        <begin position="290"/>
        <end position="451"/>
    </location>
</feature>
<feature type="region of interest" description="Disordered" evidence="2">
    <location>
        <begin position="107"/>
        <end position="276"/>
    </location>
</feature>
<dbReference type="InterPro" id="IPR004012">
    <property type="entry name" value="Run_dom"/>
</dbReference>
<feature type="region of interest" description="Disordered" evidence="2">
    <location>
        <begin position="1371"/>
        <end position="1445"/>
    </location>
</feature>
<feature type="compositionally biased region" description="Basic and acidic residues" evidence="2">
    <location>
        <begin position="3252"/>
        <end position="3264"/>
    </location>
</feature>
<dbReference type="Gene3D" id="1.20.58.900">
    <property type="match status" value="1"/>
</dbReference>
<reference evidence="4 5" key="1">
    <citation type="submission" date="2019-01" db="EMBL/GenBank/DDBJ databases">
        <title>A draft genome assembly of the solar-powered sea slug Elysia chlorotica.</title>
        <authorList>
            <person name="Cai H."/>
            <person name="Li Q."/>
            <person name="Fang X."/>
            <person name="Li J."/>
            <person name="Curtis N.E."/>
            <person name="Altenburger A."/>
            <person name="Shibata T."/>
            <person name="Feng M."/>
            <person name="Maeda T."/>
            <person name="Schwartz J.A."/>
            <person name="Shigenobu S."/>
            <person name="Lundholm N."/>
            <person name="Nishiyama T."/>
            <person name="Yang H."/>
            <person name="Hasebe M."/>
            <person name="Li S."/>
            <person name="Pierce S.K."/>
            <person name="Wang J."/>
        </authorList>
    </citation>
    <scope>NUCLEOTIDE SEQUENCE [LARGE SCALE GENOMIC DNA]</scope>
    <source>
        <strain evidence="4">EC2010</strain>
        <tissue evidence="4">Whole organism of an adult</tissue>
    </source>
</reference>
<sequence length="3549" mass="378189">MPSPGTGFCLGLTMDGNDNIGPATVTTLPLQSSRPRTWQGASTIPVRRSKANRSYSLDNQRAQTTNTALIDTETTSGVDNQPARGQQIITAPETLLMEAGPVIRMGTGALGSRKRGEVTNWKELSPKKENASCPSSPAKTGHDITPTPNNADGTNRTSDLRNSPPSFSTVPGGGHAKPEAVSPVVAKSSPKRQNSSKSPRMARKQAAVARSGSSSSANNANNSNLPPSPKKSITSTSSSSSLEANSPKRGKPKGRSNGSHHNHHYLEGGGRGSVGQIDKLKFADRYKIGTEFSSRTGSISSSSSSSNNRLTTWKDISPTESKIEGAAGSLSDRRSRPESGYFSNEVHSESREGMEGSQSSESDHAGTIKHRPKAKKNSGHSADCKEEFHPAQHATDTKLASEEDGNLQTCGGGADDVSNYKPSNGDSVSRNNGDGMGRKASLEQGKAAGQKEEMCYAGTQLRYRDSLDVETAGLRQKYRDSLNLGGLEDSLPDGTALAGEDPSKPGATFIPGTKLAKPPAGGPPSDPTMGNQGDASGQKSTDSFDGIHDQPASQDEGSLNDYFFDEDFIVQYDGNLQASVGVLLQGSCAFSLADSLATGFPGPRDTQGGTAVLPHSFNGSYNTFGALRDSFLQEHVNLSTDSLSRQLEGDTEVTATTSLSGSRSSSTTADITVKCGPHKDAYFLSFDGGSQGKFSGTESESSYVSQTSSQDDKQGSRSISSGGDAEDEQSSSFQFANHKSRDSATGPGGNGVDGKGHPGRALCTWNMKGSRYPGRICLEALQEYLSQSSGSPNALSQSAGKLSPMCAALLSSGELEKHCAPKDSKGSFIKRSGRLTTWKQIRNLRNLSSAPDGQHERSKSLPELTMNNAWDYYDKGGKRGDLDEVEHSFHRCRHSSYVLDLYQRLQNQSNPPSPDTLAKIDQILLREGFFNKEDVIRSEKQQQAGSCCHSAASTCDSACSSGHYPFYNMCVQRSAVLHRRAQLRAEFEAREKLKLELNSAQNAAMNSLRAANSVATSSAMAGPEACCCTTTQTMRSLRLMASKETLVSPGTVTLWLGTKNFSSQFPPKTQDCSLQTSLEPDDKGLEPLKSSMGQQTSPYTPEKDLFSLLEEVCAKYADQDSNPKPSSMTAVGGDRFRANEPAAYSMDGAGDGKVRESVRSMQKVSPPPSPKMMQRAASANDCQVNRLKASESAYRTASLSPSRMGMTAYYTHQSLPDLSFLTDRIKSHIASELQAADECSENGDPFAHRTVTSLFDPVKIPIILSPLVGGGSPDHLRSQSHSPCRSHSFSPLRRQAVSYCCCNCNGSPQHSTASSRCHSSPPGSSPKLGKKSKSFSGGVAASPQYRGSPCHASPARAQCSLPCCSAGSSGSPRHVKQGAASRSKSQEVVGQPQNKLNQAKRSASYAATSRVPTQAGGKALPSPVQRSPPSGPSSKPRAPASSPACSRLAKNATMSFPQQGSDVKRAKGKDVKEELNTMALKEKIYSRLSQEIAAEERREAAESNIHNGSDGSSGFTPSDVHHHHHHHHPIPTGEVNTNTNINNGCGIDNNYTSSKSTVSTASTSSSSSSSSAGKKVTSGQYVVSGFSSSSSSPPSDQRNSSTSTIDSRDVEIKARIDTGTKKSSSSKPDGAAAAGGAGGGAGYKGLTRKALTKQASTDSEASSAPEGGEGGTSPDQRGTSNKKGRIPVLKASTSPNQSKIPALSSAKTEGKQTSRLPTYNKPAKDGKSEKAGTVALAKKRSVKSAQGSVGKTKTKFEAGRQSSEAVKAKRRGVVVVEQDEGRPELYHGEGYEDSESPQNEESEHGTNQFGDEYANQCQNCIDREASENQLREIIGGSPPPCFRCDGEGCHDCLIATETNIEPADPQVIDARACVDMPADLEHILFQPPHLESSLERENMNLGQGQQNAGEGAEQREEEGTQEDGEACRLREDHDGEEDCTECRTIEVEVDTPPNIVDQLCSSLTATEMKSSASGNALMARKAAMFVCEEEGDLLGVAGPRHTSPGGRHRRVLATDEQTFPSSPEHSNHTSPRSGSDQPLGCAPVNGDDYRHQSNTRHHDDLLLARTRRWSTGSSLHKYNLEALYSLQEESSHSSSCTASTANSATSTTSSTSTTASYDDFHPPHSSSFCREAWQSSLDIQPSRKSGRNDGRAFNRYSIACDGKMPILVPEDDFPPCFADDTEVVRRRKPRHKSSRRSERSSSSCSSSSSSSALASGSTAPASTPAGQQSATTSTSGSSCSDESSRSKRVSFAAEVLFQSPHESPRRGASGKDQEGEAKEDLKLEAIEMGEDVLTLHLLKQGKGEAKPSLTPLSAAADRSSAAVTQEAGLEPTASLMENNNLMLLKGIAQAAESLLQHFSQAKDPFEKLRLGSSVDSPQVAALVYCELCPAVERVVSHGMRDYEAGALHIFGKVKLSPWKVAEMTSELGRLLDCLVAGLLHAWLISHQISRCFCHESNRHKFYAFVAGLLNLRLLDFWLGFLRCKENLVPRVYHEDACLRASLKGVLDKSFTSLLVTLQPLAVLPFQLDFGPITTLVMSDSCIVMSASATNLETCTQPGESRQLAAIKSASVDVDIHTLNENAQQGDVRKTALPASGSSLPISSLSARINGASAVSTSSVVATSAVSSSSSSSSLPSGTATTAPAPTSSAWKWFKSPTISNALASVAAKIGSGPSPQAASTPQGQPNQEGGSPSSGKQAKDSEKETESKTPEKSDATSVGANVVVCLDGESKEKAVVMMTTASEASPSHSPGHTLGVTIPDDSFLPAVVRDHSSPVERYLGSTGGRLAMAELFLQEEDLDCSTRTPSAKDHPVISTTPTTSTNAPEKHQLQPKACESKDKAIHEAVASDAKDDPPMPKFIELSQLGIVNENYTNSVRSDDVDWEAVALYEEQVRKIDEPIKIAQNSVCYALSNVEVFHRNSACGMYFEQQVEKPKPAVLNTLVEVDKTLDVLQGTCEPGSNIGTYTEGAYTKSSPKQLKNETKIEDSKSVKVELKSEEVAEKKTPKETQDKPETTKDETEKESEPDKTSPVATTAPTTDLPSQATTEDKPVQKKSPSSRFSLLSFFDRILLPHDKSSNNNSKAAQVEKVAAAKEEMSTQSTTIISSPSTATSVSSVSPDSTITSVTPSTPPNTKEDKKTEKSPAAQKKKSSSSKRSESKSPARGKSASRESTPVGSRKLSKQTRDATPTKCSSRENTPTKTGHKGGSPSDTTTVTPVVASATTTSSTSSSSAPTKKPGRIRSLFFKSKAPSNPDKDRVVTQEEKISPPTTVTSCKIITTAGAVRNKSAEMFGKARPLSAIVDREFPHNLEESLEFGSPDGRAAPARPLSLYDRPYSDIFYERYVPGEFLSELRGGAGLIGSAPSPVGHASPFHTDRARPASLFGCDEPASMGQRSASSPALDTTPYLDLTEPRVVTCEPRGKEQVFNSDASGDCGVAETTASLSESGSSASIGEARRAELRHSCEWDDGMSTTELRYVVALKGHVHSELAEDKLDFQPGDHLQVLAQLDSQYLYCTSGKLEGLVDLSEVRPMTEEEVFQATNTGTSPLYH</sequence>
<dbReference type="PANTHER" id="PTHR15591">
    <property type="entry name" value="RUN AND SH3 DOMAIN CONTAINING"/>
    <property type="match status" value="1"/>
</dbReference>
<feature type="compositionally biased region" description="Low complexity" evidence="2">
    <location>
        <begin position="206"/>
        <end position="241"/>
    </location>
</feature>
<feature type="compositionally biased region" description="Basic and acidic residues" evidence="2">
    <location>
        <begin position="382"/>
        <end position="401"/>
    </location>
</feature>
<feature type="region of interest" description="Disordered" evidence="2">
    <location>
        <begin position="2183"/>
        <end position="2277"/>
    </location>
</feature>
<feature type="region of interest" description="Disordered" evidence="2">
    <location>
        <begin position="2094"/>
        <end position="2120"/>
    </location>
</feature>
<feature type="region of interest" description="Disordered" evidence="2">
    <location>
        <begin position="1495"/>
        <end position="1541"/>
    </location>
</feature>
<proteinExistence type="predicted"/>
<dbReference type="Proteomes" id="UP000271974">
    <property type="component" value="Unassembled WGS sequence"/>
</dbReference>
<feature type="compositionally biased region" description="Polar residues" evidence="2">
    <location>
        <begin position="3184"/>
        <end position="3199"/>
    </location>
</feature>
<feature type="compositionally biased region" description="Basic and acidic residues" evidence="2">
    <location>
        <begin position="2262"/>
        <end position="2277"/>
    </location>
</feature>
<feature type="compositionally biased region" description="Polar residues" evidence="2">
    <location>
        <begin position="528"/>
        <end position="543"/>
    </location>
</feature>
<feature type="region of interest" description="Disordered" evidence="2">
    <location>
        <begin position="483"/>
        <end position="558"/>
    </location>
</feature>
<feature type="region of interest" description="Disordered" evidence="2">
    <location>
        <begin position="1554"/>
        <end position="1810"/>
    </location>
</feature>
<dbReference type="InterPro" id="IPR047343">
    <property type="entry name" value="RUSC1_2"/>
</dbReference>
<feature type="region of interest" description="Disordered" evidence="2">
    <location>
        <begin position="1308"/>
        <end position="1347"/>
    </location>
</feature>
<dbReference type="EMBL" id="RQTK01000348">
    <property type="protein sequence ID" value="RUS81245.1"/>
    <property type="molecule type" value="Genomic_DNA"/>
</dbReference>
<evidence type="ECO:0000256" key="1">
    <source>
        <dbReference type="SAM" id="Coils"/>
    </source>
</evidence>
<feature type="compositionally biased region" description="Low complexity" evidence="2">
    <location>
        <begin position="2094"/>
        <end position="2116"/>
    </location>
</feature>
<feature type="compositionally biased region" description="Polar residues" evidence="2">
    <location>
        <begin position="1066"/>
        <end position="1078"/>
    </location>
</feature>
<feature type="compositionally biased region" description="Low complexity" evidence="2">
    <location>
        <begin position="1554"/>
        <end position="1603"/>
    </location>
</feature>
<feature type="compositionally biased region" description="Gly residues" evidence="2">
    <location>
        <begin position="1633"/>
        <end position="1643"/>
    </location>
</feature>